<dbReference type="InterPro" id="IPR006140">
    <property type="entry name" value="D-isomer_DH_NAD-bd"/>
</dbReference>
<feature type="domain" description="D-isomer specific 2-hydroxyacid dehydrogenase NAD-binding" evidence="3">
    <location>
        <begin position="29"/>
        <end position="119"/>
    </location>
</feature>
<keyword evidence="1" id="KW-0560">Oxidoreductase</keyword>
<evidence type="ECO:0000313" key="4">
    <source>
        <dbReference type="EMBL" id="WPC21051.1"/>
    </source>
</evidence>
<dbReference type="Proteomes" id="UP001302696">
    <property type="component" value="Chromosome"/>
</dbReference>
<sequence>MGVNTSGKMPAKSHFVASMSLEECIKSKKFSAPDYIINCLPDTIMTHGLFTYDLLKSFNKGMVFINVGRGAVVKSDDLLRLLKEKYIRLAMLDVFEEEPLPQSSEMWINERIIITPHIAGIMPHFRKSIYALFIENFERYLNDKQLINIVNLDRGC</sequence>
<keyword evidence="2" id="KW-0520">NAD</keyword>
<evidence type="ECO:0000259" key="3">
    <source>
        <dbReference type="Pfam" id="PF02826"/>
    </source>
</evidence>
<dbReference type="Pfam" id="PF02826">
    <property type="entry name" value="2-Hacid_dh_C"/>
    <property type="match status" value="1"/>
</dbReference>
<evidence type="ECO:0000313" key="5">
    <source>
        <dbReference type="Proteomes" id="UP001302696"/>
    </source>
</evidence>
<dbReference type="InterPro" id="IPR036291">
    <property type="entry name" value="NAD(P)-bd_dom_sf"/>
</dbReference>
<protein>
    <recommendedName>
        <fullName evidence="3">D-isomer specific 2-hydroxyacid dehydrogenase NAD-binding domain-containing protein</fullName>
    </recommendedName>
</protein>
<dbReference type="Gene3D" id="3.40.50.720">
    <property type="entry name" value="NAD(P)-binding Rossmann-like Domain"/>
    <property type="match status" value="2"/>
</dbReference>
<accession>A0ABZ0Q272</accession>
<evidence type="ECO:0000256" key="2">
    <source>
        <dbReference type="ARBA" id="ARBA00023027"/>
    </source>
</evidence>
<evidence type="ECO:0000256" key="1">
    <source>
        <dbReference type="ARBA" id="ARBA00023002"/>
    </source>
</evidence>
<proteinExistence type="predicted"/>
<name>A0ABZ0Q272_9LACO</name>
<dbReference type="EMBL" id="CP104778">
    <property type="protein sequence ID" value="WPC21051.1"/>
    <property type="molecule type" value="Genomic_DNA"/>
</dbReference>
<dbReference type="SUPFAM" id="SSF51735">
    <property type="entry name" value="NAD(P)-binding Rossmann-fold domains"/>
    <property type="match status" value="1"/>
</dbReference>
<reference evidence="5" key="1">
    <citation type="submission" date="2024-06" db="EMBL/GenBank/DDBJ databases">
        <authorList>
            <person name="Chang H.C."/>
            <person name="Mun S.Y."/>
        </authorList>
    </citation>
    <scope>NUCLEOTIDE SEQUENCE [LARGE SCALE GENOMIC DNA]</scope>
    <source>
        <strain evidence="5">KT1</strain>
    </source>
</reference>
<organism evidence="4 5">
    <name type="scientific">Pediococcus inopinatus</name>
    <dbReference type="NCBI Taxonomy" id="114090"/>
    <lineage>
        <taxon>Bacteria</taxon>
        <taxon>Bacillati</taxon>
        <taxon>Bacillota</taxon>
        <taxon>Bacilli</taxon>
        <taxon>Lactobacillales</taxon>
        <taxon>Lactobacillaceae</taxon>
        <taxon>Pediococcus</taxon>
    </lineage>
</organism>
<dbReference type="PANTHER" id="PTHR43333:SF1">
    <property type="entry name" value="D-ISOMER SPECIFIC 2-HYDROXYACID DEHYDROGENASE NAD-BINDING DOMAIN-CONTAINING PROTEIN"/>
    <property type="match status" value="1"/>
</dbReference>
<keyword evidence="5" id="KW-1185">Reference proteome</keyword>
<dbReference type="RefSeq" id="WP_063697859.1">
    <property type="nucleotide sequence ID" value="NZ_BBIM01000031.1"/>
</dbReference>
<dbReference type="PANTHER" id="PTHR43333">
    <property type="entry name" value="2-HACID_DH_C DOMAIN-CONTAINING PROTEIN"/>
    <property type="match status" value="1"/>
</dbReference>
<gene>
    <name evidence="4" type="ORF">N6G96_07065</name>
</gene>